<protein>
    <submittedName>
        <fullName evidence="5">Helix-turn-helix transcriptional regulator</fullName>
    </submittedName>
</protein>
<dbReference type="SMART" id="SM00342">
    <property type="entry name" value="HTH_ARAC"/>
    <property type="match status" value="1"/>
</dbReference>
<reference evidence="5 6" key="1">
    <citation type="submission" date="2020-02" db="EMBL/GenBank/DDBJ databases">
        <title>Comparative genomics of sulfur disproportionating microorganisms.</title>
        <authorList>
            <person name="Ward L.M."/>
            <person name="Bertran E."/>
            <person name="Johnston D.T."/>
        </authorList>
    </citation>
    <scope>NUCLEOTIDE SEQUENCE [LARGE SCALE GENOMIC DNA]</scope>
    <source>
        <strain evidence="5 6">DSM 3696</strain>
    </source>
</reference>
<dbReference type="Pfam" id="PF12833">
    <property type="entry name" value="HTH_18"/>
    <property type="match status" value="1"/>
</dbReference>
<dbReference type="EMBL" id="JAAGRQ010000175">
    <property type="protein sequence ID" value="NDY58962.1"/>
    <property type="molecule type" value="Genomic_DNA"/>
</dbReference>
<evidence type="ECO:0000256" key="1">
    <source>
        <dbReference type="ARBA" id="ARBA00023015"/>
    </source>
</evidence>
<dbReference type="PROSITE" id="PS00041">
    <property type="entry name" value="HTH_ARAC_FAMILY_1"/>
    <property type="match status" value="1"/>
</dbReference>
<keyword evidence="3" id="KW-0804">Transcription</keyword>
<keyword evidence="1" id="KW-0805">Transcription regulation</keyword>
<gene>
    <name evidence="5" type="ORF">G3N56_19675</name>
</gene>
<keyword evidence="2" id="KW-0238">DNA-binding</keyword>
<dbReference type="Gene3D" id="1.10.10.60">
    <property type="entry name" value="Homeodomain-like"/>
    <property type="match status" value="2"/>
</dbReference>
<dbReference type="RefSeq" id="WP_163304020.1">
    <property type="nucleotide sequence ID" value="NZ_JAAGRQ010000175.1"/>
</dbReference>
<dbReference type="InterPro" id="IPR050204">
    <property type="entry name" value="AraC_XylS_family_regulators"/>
</dbReference>
<dbReference type="InterPro" id="IPR018062">
    <property type="entry name" value="HTH_AraC-typ_CS"/>
</dbReference>
<accession>A0A7K3NRY6</accession>
<comment type="caution">
    <text evidence="5">The sequence shown here is derived from an EMBL/GenBank/DDBJ whole genome shotgun (WGS) entry which is preliminary data.</text>
</comment>
<dbReference type="Proteomes" id="UP000469724">
    <property type="component" value="Unassembled WGS sequence"/>
</dbReference>
<dbReference type="PROSITE" id="PS01124">
    <property type="entry name" value="HTH_ARAC_FAMILY_2"/>
    <property type="match status" value="1"/>
</dbReference>
<evidence type="ECO:0000313" key="6">
    <source>
        <dbReference type="Proteomes" id="UP000469724"/>
    </source>
</evidence>
<feature type="non-terminal residue" evidence="5">
    <location>
        <position position="1"/>
    </location>
</feature>
<name>A0A7K3NRY6_9BACT</name>
<sequence length="206" mass="21602">PHACVPLGPPPHAHRAVCLSGRTFRDMAGTAARDAADDAPGDAAAWLRCFFELVDADAPAQARRTALAKALGALPGLPEATVWPGGDPAGGGVRAEVERAASYLAGQARRNPSLDETARHAGLSPFHLHRLFAARFGLAPHAFVMRQRLRLALAALEAGHSVAQAAVLAGFADQSHFTRQFRRAVGVTPGRFVRTQPKAAGRSDGA</sequence>
<dbReference type="GO" id="GO:0003700">
    <property type="term" value="F:DNA-binding transcription factor activity"/>
    <property type="evidence" value="ECO:0007669"/>
    <property type="project" value="InterPro"/>
</dbReference>
<feature type="domain" description="HTH araC/xylS-type" evidence="4">
    <location>
        <begin position="98"/>
        <end position="195"/>
    </location>
</feature>
<dbReference type="InterPro" id="IPR018060">
    <property type="entry name" value="HTH_AraC"/>
</dbReference>
<dbReference type="PRINTS" id="PR00032">
    <property type="entry name" value="HTHARAC"/>
</dbReference>
<dbReference type="SUPFAM" id="SSF46689">
    <property type="entry name" value="Homeodomain-like"/>
    <property type="match status" value="2"/>
</dbReference>
<evidence type="ECO:0000256" key="3">
    <source>
        <dbReference type="ARBA" id="ARBA00023163"/>
    </source>
</evidence>
<evidence type="ECO:0000259" key="4">
    <source>
        <dbReference type="PROSITE" id="PS01124"/>
    </source>
</evidence>
<evidence type="ECO:0000313" key="5">
    <source>
        <dbReference type="EMBL" id="NDY58962.1"/>
    </source>
</evidence>
<dbReference type="PANTHER" id="PTHR46796">
    <property type="entry name" value="HTH-TYPE TRANSCRIPTIONAL ACTIVATOR RHAS-RELATED"/>
    <property type="match status" value="1"/>
</dbReference>
<organism evidence="5 6">
    <name type="scientific">Desulfolutivibrio sulfodismutans</name>
    <dbReference type="NCBI Taxonomy" id="63561"/>
    <lineage>
        <taxon>Bacteria</taxon>
        <taxon>Pseudomonadati</taxon>
        <taxon>Thermodesulfobacteriota</taxon>
        <taxon>Desulfovibrionia</taxon>
        <taxon>Desulfovibrionales</taxon>
        <taxon>Desulfovibrionaceae</taxon>
        <taxon>Desulfolutivibrio</taxon>
    </lineage>
</organism>
<dbReference type="InterPro" id="IPR009057">
    <property type="entry name" value="Homeodomain-like_sf"/>
</dbReference>
<dbReference type="GO" id="GO:0043565">
    <property type="term" value="F:sequence-specific DNA binding"/>
    <property type="evidence" value="ECO:0007669"/>
    <property type="project" value="InterPro"/>
</dbReference>
<keyword evidence="6" id="KW-1185">Reference proteome</keyword>
<dbReference type="InterPro" id="IPR020449">
    <property type="entry name" value="Tscrpt_reg_AraC-type_HTH"/>
</dbReference>
<proteinExistence type="predicted"/>
<evidence type="ECO:0000256" key="2">
    <source>
        <dbReference type="ARBA" id="ARBA00023125"/>
    </source>
</evidence>
<dbReference type="AlphaFoldDB" id="A0A7K3NRY6"/>